<dbReference type="GO" id="GO:0070880">
    <property type="term" value="P:fungal-type cell wall beta-glucan biosynthetic process"/>
    <property type="evidence" value="ECO:0007669"/>
    <property type="project" value="TreeGrafter"/>
</dbReference>
<keyword evidence="5" id="KW-1185">Reference proteome</keyword>
<name>A0A9P8T373_9ASCO</name>
<dbReference type="InterPro" id="IPR018958">
    <property type="entry name" value="Knr4/Smi1-like_dom"/>
</dbReference>
<dbReference type="Proteomes" id="UP000769528">
    <property type="component" value="Unassembled WGS sequence"/>
</dbReference>
<feature type="domain" description="Knr4/Smi1-like" evidence="3">
    <location>
        <begin position="102"/>
        <end position="321"/>
    </location>
</feature>
<dbReference type="AlphaFoldDB" id="A0A9P8T373"/>
<protein>
    <recommendedName>
        <fullName evidence="3">Knr4/Smi1-like domain-containing protein</fullName>
    </recommendedName>
</protein>
<dbReference type="PIRSF" id="PIRSF017023">
    <property type="entry name" value="KNR4"/>
    <property type="match status" value="1"/>
</dbReference>
<evidence type="ECO:0000259" key="3">
    <source>
        <dbReference type="SMART" id="SM00860"/>
    </source>
</evidence>
<organism evidence="4 5">
    <name type="scientific">Wickerhamomyces mucosus</name>
    <dbReference type="NCBI Taxonomy" id="1378264"/>
    <lineage>
        <taxon>Eukaryota</taxon>
        <taxon>Fungi</taxon>
        <taxon>Dikarya</taxon>
        <taxon>Ascomycota</taxon>
        <taxon>Saccharomycotina</taxon>
        <taxon>Saccharomycetes</taxon>
        <taxon>Phaffomycetales</taxon>
        <taxon>Wickerhamomycetaceae</taxon>
        <taxon>Wickerhamomyces</taxon>
    </lineage>
</organism>
<evidence type="ECO:0000256" key="1">
    <source>
        <dbReference type="ARBA" id="ARBA00005303"/>
    </source>
</evidence>
<reference evidence="4" key="2">
    <citation type="submission" date="2021-01" db="EMBL/GenBank/DDBJ databases">
        <authorList>
            <person name="Schikora-Tamarit M.A."/>
        </authorList>
    </citation>
    <scope>NUCLEOTIDE SEQUENCE</scope>
    <source>
        <strain evidence="4">CBS6341</strain>
    </source>
</reference>
<evidence type="ECO:0000256" key="2">
    <source>
        <dbReference type="SAM" id="MobiDB-lite"/>
    </source>
</evidence>
<feature type="region of interest" description="Disordered" evidence="2">
    <location>
        <begin position="380"/>
        <end position="469"/>
    </location>
</feature>
<dbReference type="InterPro" id="IPR009203">
    <property type="entry name" value="Knr4/Smi1"/>
</dbReference>
<comment type="caution">
    <text evidence="4">The sequence shown here is derived from an EMBL/GenBank/DDBJ whole genome shotgun (WGS) entry which is preliminary data.</text>
</comment>
<dbReference type="PANTHER" id="PTHR47432">
    <property type="entry name" value="CELL WALL ASSEMBLY REGULATOR SMI1"/>
    <property type="match status" value="1"/>
</dbReference>
<dbReference type="OrthoDB" id="2305498at2759"/>
<sequence>MGLKDKLNQLFYGLTTEDRYAEYNSNVYNNTSANNSNVHLTENNNNNSRQSSFQLNDATNFEENSQIVGNSEGVSEAILAWRHIDSWTSEYHSDLNATLSDPCTKVDISRAEEDLGIIFPPPVRASLRIHDGQEDLDSLQGTGGLFYGYKLMTLSEIVEMTRTWRRVAEKIAADQHDRSIKEKLFSPTGSSTDLNNIDKNNSQTSLVAAKPGYDKLKETLSNEDLINNEDLEKKISLSNNHRQKNFQAGHIPRQQSIPPNSVRPVYANAGWVPLVTDFAGNHIAVDLDPDSNGSWGQIILFGRDYDTKFVVAKNWGEFLLGFAKDLGNGNYTINDEEEDFYGGDGELIFKDKRSGRELPYLQALTTRVITQWKASKKSLSPINSKRSTNSNVSNIIPGSKSTGDRIVSTDITAKPNDDKNSENIVIEDKENVDKDDDDNKSENEIEEDPNKSKDIGTGSLSNDFKEIAI</sequence>
<dbReference type="Pfam" id="PF09346">
    <property type="entry name" value="SMI1_KNR4"/>
    <property type="match status" value="1"/>
</dbReference>
<dbReference type="GO" id="GO:0043332">
    <property type="term" value="C:mating projection tip"/>
    <property type="evidence" value="ECO:0007669"/>
    <property type="project" value="TreeGrafter"/>
</dbReference>
<comment type="similarity">
    <text evidence="1">Belongs to the KNR4/SMI1 family.</text>
</comment>
<feature type="compositionally biased region" description="Polar residues" evidence="2">
    <location>
        <begin position="380"/>
        <end position="401"/>
    </location>
</feature>
<dbReference type="InterPro" id="IPR051873">
    <property type="entry name" value="KNR4/SMI1_regulator"/>
</dbReference>
<dbReference type="PANTHER" id="PTHR47432:SF1">
    <property type="entry name" value="CELL WALL ASSEMBLY REGULATOR SMI1"/>
    <property type="match status" value="1"/>
</dbReference>
<feature type="compositionally biased region" description="Basic and acidic residues" evidence="2">
    <location>
        <begin position="415"/>
        <end position="432"/>
    </location>
</feature>
<dbReference type="SUPFAM" id="SSF160631">
    <property type="entry name" value="SMI1/KNR4-like"/>
    <property type="match status" value="1"/>
</dbReference>
<dbReference type="InterPro" id="IPR037883">
    <property type="entry name" value="Knr4/Smi1-like_sf"/>
</dbReference>
<reference evidence="4" key="1">
    <citation type="journal article" date="2021" name="Open Biol.">
        <title>Shared evolutionary footprints suggest mitochondrial oxidative damage underlies multiple complex I losses in fungi.</title>
        <authorList>
            <person name="Schikora-Tamarit M.A."/>
            <person name="Marcet-Houben M."/>
            <person name="Nosek J."/>
            <person name="Gabaldon T."/>
        </authorList>
    </citation>
    <scope>NUCLEOTIDE SEQUENCE</scope>
    <source>
        <strain evidence="4">CBS6341</strain>
    </source>
</reference>
<proteinExistence type="inferred from homology"/>
<evidence type="ECO:0000313" key="5">
    <source>
        <dbReference type="Proteomes" id="UP000769528"/>
    </source>
</evidence>
<evidence type="ECO:0000313" key="4">
    <source>
        <dbReference type="EMBL" id="KAH3664411.1"/>
    </source>
</evidence>
<accession>A0A9P8T373</accession>
<dbReference type="SMART" id="SM00860">
    <property type="entry name" value="SMI1_KNR4"/>
    <property type="match status" value="1"/>
</dbReference>
<dbReference type="EMBL" id="JAEUBF010001473">
    <property type="protein sequence ID" value="KAH3664411.1"/>
    <property type="molecule type" value="Genomic_DNA"/>
</dbReference>
<feature type="compositionally biased region" description="Basic and acidic residues" evidence="2">
    <location>
        <begin position="440"/>
        <end position="454"/>
    </location>
</feature>
<gene>
    <name evidence="4" type="ORF">WICMUC_005796</name>
</gene>